<keyword evidence="1" id="KW-0732">Signal</keyword>
<name>A0A102KQD2_9BURK</name>
<dbReference type="AlphaFoldDB" id="A0A102KQD2"/>
<dbReference type="RefSeq" id="WP_059633260.1">
    <property type="nucleotide sequence ID" value="NZ_JBGRUP010000014.1"/>
</dbReference>
<dbReference type="Pfam" id="PF14347">
    <property type="entry name" value="DUF4399"/>
    <property type="match status" value="1"/>
</dbReference>
<reference evidence="3 4" key="1">
    <citation type="submission" date="2015-11" db="EMBL/GenBank/DDBJ databases">
        <title>Expanding the genomic diversity of Burkholderia species for the development of highly accurate diagnostics.</title>
        <authorList>
            <person name="Sahl J."/>
            <person name="Keim P."/>
            <person name="Wagner D."/>
        </authorList>
    </citation>
    <scope>NUCLEOTIDE SEQUENCE [LARGE SCALE GENOMIC DNA]</scope>
    <source>
        <strain evidence="3 4">RF32-BP4</strain>
    </source>
</reference>
<dbReference type="InterPro" id="IPR025512">
    <property type="entry name" value="DUF4399"/>
</dbReference>
<dbReference type="EMBL" id="LOTN01000027">
    <property type="protein sequence ID" value="KUZ90643.1"/>
    <property type="molecule type" value="Genomic_DNA"/>
</dbReference>
<comment type="caution">
    <text evidence="3">The sequence shown here is derived from an EMBL/GenBank/DDBJ whole genome shotgun (WGS) entry which is preliminary data.</text>
</comment>
<feature type="signal peptide" evidence="1">
    <location>
        <begin position="1"/>
        <end position="24"/>
    </location>
</feature>
<feature type="domain" description="DUF4399" evidence="2">
    <location>
        <begin position="45"/>
        <end position="135"/>
    </location>
</feature>
<evidence type="ECO:0000259" key="2">
    <source>
        <dbReference type="Pfam" id="PF14347"/>
    </source>
</evidence>
<evidence type="ECO:0000256" key="1">
    <source>
        <dbReference type="SAM" id="SignalP"/>
    </source>
</evidence>
<sequence length="135" mass="14718">MLNRKWIAGAVCVAAMAVATMARAESHVYFVEPAEGATVQSPVHVKFGLEGDMQLRPAGDMTPDSGHHHLLIDGRPIPKNDVIPMSERSLHYGKAQTETDIKLPPGRHTLTLQFGDGIHRSYGPELSQTIVVNVQ</sequence>
<feature type="chain" id="PRO_5007112748" evidence="1">
    <location>
        <begin position="25"/>
        <end position="135"/>
    </location>
</feature>
<evidence type="ECO:0000313" key="3">
    <source>
        <dbReference type="EMBL" id="KUZ90643.1"/>
    </source>
</evidence>
<organism evidence="3 4">
    <name type="scientific">Burkholderia ubonensis</name>
    <dbReference type="NCBI Taxonomy" id="101571"/>
    <lineage>
        <taxon>Bacteria</taxon>
        <taxon>Pseudomonadati</taxon>
        <taxon>Pseudomonadota</taxon>
        <taxon>Betaproteobacteria</taxon>
        <taxon>Burkholderiales</taxon>
        <taxon>Burkholderiaceae</taxon>
        <taxon>Burkholderia</taxon>
        <taxon>Burkholderia cepacia complex</taxon>
    </lineage>
</organism>
<proteinExistence type="predicted"/>
<gene>
    <name evidence="3" type="ORF">WI38_14140</name>
</gene>
<protein>
    <submittedName>
        <fullName evidence="3">Rod shape-determining protein RodA</fullName>
    </submittedName>
</protein>
<dbReference type="Proteomes" id="UP000065521">
    <property type="component" value="Unassembled WGS sequence"/>
</dbReference>
<evidence type="ECO:0000313" key="4">
    <source>
        <dbReference type="Proteomes" id="UP000065521"/>
    </source>
</evidence>
<accession>A0A102KQD2</accession>